<feature type="signal peptide" evidence="11">
    <location>
        <begin position="1"/>
        <end position="19"/>
    </location>
</feature>
<dbReference type="InterPro" id="IPR003006">
    <property type="entry name" value="Ig/MHC_CS"/>
</dbReference>
<keyword evidence="11" id="KW-0732">Signal</keyword>
<dbReference type="AlphaFoldDB" id="E6N1W9"/>
<organism evidence="13">
    <name type="scientific">Gallus gallus</name>
    <name type="common">Chicken</name>
    <dbReference type="NCBI Taxonomy" id="9031"/>
    <lineage>
        <taxon>Eukaryota</taxon>
        <taxon>Metazoa</taxon>
        <taxon>Chordata</taxon>
        <taxon>Craniata</taxon>
        <taxon>Vertebrata</taxon>
        <taxon>Euteleostomi</taxon>
        <taxon>Archelosauria</taxon>
        <taxon>Archosauria</taxon>
        <taxon>Dinosauria</taxon>
        <taxon>Saurischia</taxon>
        <taxon>Theropoda</taxon>
        <taxon>Coelurosauria</taxon>
        <taxon>Aves</taxon>
        <taxon>Neognathae</taxon>
        <taxon>Galloanserae</taxon>
        <taxon>Galliformes</taxon>
        <taxon>Phasianidae</taxon>
        <taxon>Phasianinae</taxon>
        <taxon>Gallus</taxon>
    </lineage>
</organism>
<keyword evidence="5" id="KW-1064">Adaptive immunity</keyword>
<evidence type="ECO:0000256" key="2">
    <source>
        <dbReference type="ARBA" id="ARBA00022692"/>
    </source>
</evidence>
<dbReference type="CDD" id="cd21002">
    <property type="entry name" value="IgC1_MHC_II_beta_HLA-DM"/>
    <property type="match status" value="1"/>
</dbReference>
<evidence type="ECO:0000256" key="11">
    <source>
        <dbReference type="SAM" id="SignalP"/>
    </source>
</evidence>
<reference evidence="13" key="1">
    <citation type="submission" date="2009-06" db="EMBL/GenBank/DDBJ databases">
        <title>Gallus gallus genes, MHC region, partial and complete cds, regressive tumor allele, WLA, against Rous sarcoma virus.</title>
        <authorList>
            <person name="Suzuki K."/>
            <person name="Kobayashi E."/>
            <person name="Hamashima N."/>
            <person name="Mitsuhashi T."/>
        </authorList>
    </citation>
    <scope>NUCLEOTIDE SEQUENCE</scope>
</reference>
<feature type="chain" id="PRO_5003207179" evidence="11">
    <location>
        <begin position="20"/>
        <end position="269"/>
    </location>
</feature>
<dbReference type="GO" id="GO:0042613">
    <property type="term" value="C:MHC class II protein complex"/>
    <property type="evidence" value="ECO:0007669"/>
    <property type="project" value="UniProtKB-KW"/>
</dbReference>
<protein>
    <submittedName>
        <fullName evidence="13">MHC class II M beta chain 1</fullName>
    </submittedName>
</protein>
<sequence>MGFLGCNMWVWGCSMGVFGMQCAFVVHMASSCPLLANGSLGSFDLTMAFNKNPLLCYDPDVHRFYPCDWGLLHTVATLLAAILNDDTTWVQRAEARRQACTELAAQFWTHTALRRTPPQVRIVPIPISNDPDTVHLICHVWGFYPPAVTIQWLHNGLVVASGDTKLLPNGDWTYRTQVALRASTAAGSTYTCSVWHSSLEQPLQEDWSPNLSPAMMVKVAVAAMALTLGLVALSAGVFSFCQRPRVWGVPPHSSSSSPSWSCSSVWGPQ</sequence>
<dbReference type="VEuPathDB" id="HostDB:geneid_106182184"/>
<name>E6N1W9_CHICK</name>
<dbReference type="EMBL" id="AP011531">
    <property type="protein sequence ID" value="BAJ53021.1"/>
    <property type="molecule type" value="Genomic_DNA"/>
</dbReference>
<keyword evidence="7" id="KW-0325">Glycoprotein</keyword>
<dbReference type="SUPFAM" id="SSF54452">
    <property type="entry name" value="MHC antigen-recognition domain"/>
    <property type="match status" value="1"/>
</dbReference>
<feature type="transmembrane region" description="Helical" evidence="10">
    <location>
        <begin position="219"/>
        <end position="241"/>
    </location>
</feature>
<dbReference type="Pfam" id="PF07654">
    <property type="entry name" value="C1-set"/>
    <property type="match status" value="1"/>
</dbReference>
<evidence type="ECO:0000313" key="13">
    <source>
        <dbReference type="EMBL" id="BAJ53021.1"/>
    </source>
</evidence>
<evidence type="ECO:0000256" key="8">
    <source>
        <dbReference type="ARBA" id="ARBA00023182"/>
    </source>
</evidence>
<dbReference type="GO" id="GO:0002250">
    <property type="term" value="P:adaptive immune response"/>
    <property type="evidence" value="ECO:0007669"/>
    <property type="project" value="UniProtKB-KW"/>
</dbReference>
<evidence type="ECO:0000256" key="6">
    <source>
        <dbReference type="ARBA" id="ARBA00023136"/>
    </source>
</evidence>
<dbReference type="InterPro" id="IPR050160">
    <property type="entry name" value="MHC/Immunoglobulin"/>
</dbReference>
<dbReference type="InterPro" id="IPR014745">
    <property type="entry name" value="MHC_II_a/b_N"/>
</dbReference>
<evidence type="ECO:0000259" key="12">
    <source>
        <dbReference type="PROSITE" id="PS50835"/>
    </source>
</evidence>
<dbReference type="SUPFAM" id="SSF48726">
    <property type="entry name" value="Immunoglobulin"/>
    <property type="match status" value="1"/>
</dbReference>
<dbReference type="PROSITE" id="PS00290">
    <property type="entry name" value="IG_MHC"/>
    <property type="match status" value="1"/>
</dbReference>
<dbReference type="Gene3D" id="2.60.40.10">
    <property type="entry name" value="Immunoglobulins"/>
    <property type="match status" value="1"/>
</dbReference>
<gene>
    <name evidence="13" type="primary">DMB1</name>
</gene>
<keyword evidence="2 10" id="KW-0812">Transmembrane</keyword>
<dbReference type="PANTHER" id="PTHR19944:SF65">
    <property type="entry name" value="HLA CLASS II HISTOCOMPATIBILITY ANTIGEN, DM BETA CHAIN"/>
    <property type="match status" value="1"/>
</dbReference>
<dbReference type="OrthoDB" id="10043043at2759"/>
<keyword evidence="4 10" id="KW-1133">Transmembrane helix</keyword>
<dbReference type="PROSITE" id="PS50835">
    <property type="entry name" value="IG_LIKE"/>
    <property type="match status" value="1"/>
</dbReference>
<keyword evidence="3" id="KW-0391">Immunity</keyword>
<feature type="domain" description="Ig-like" evidence="12">
    <location>
        <begin position="118"/>
        <end position="204"/>
    </location>
</feature>
<comment type="subcellular location">
    <subcellularLocation>
        <location evidence="1">Membrane</location>
        <topology evidence="1">Single-pass type I membrane protein</topology>
    </subcellularLocation>
</comment>
<evidence type="ECO:0000256" key="1">
    <source>
        <dbReference type="ARBA" id="ARBA00004479"/>
    </source>
</evidence>
<dbReference type="SMART" id="SM00407">
    <property type="entry name" value="IGc1"/>
    <property type="match status" value="1"/>
</dbReference>
<keyword evidence="8" id="KW-0491">MHC II</keyword>
<dbReference type="InterPro" id="IPR003597">
    <property type="entry name" value="Ig_C1-set"/>
</dbReference>
<keyword evidence="6 10" id="KW-0472">Membrane</keyword>
<evidence type="ECO:0000256" key="9">
    <source>
        <dbReference type="SAM" id="MobiDB-lite"/>
    </source>
</evidence>
<proteinExistence type="predicted"/>
<feature type="region of interest" description="Disordered" evidence="9">
    <location>
        <begin position="248"/>
        <end position="269"/>
    </location>
</feature>
<dbReference type="PANTHER" id="PTHR19944">
    <property type="entry name" value="MHC CLASS II-RELATED"/>
    <property type="match status" value="1"/>
</dbReference>
<evidence type="ECO:0000256" key="7">
    <source>
        <dbReference type="ARBA" id="ARBA00023180"/>
    </source>
</evidence>
<dbReference type="InterPro" id="IPR007110">
    <property type="entry name" value="Ig-like_dom"/>
</dbReference>
<dbReference type="GO" id="GO:0002504">
    <property type="term" value="P:antigen processing and presentation of peptide or polysaccharide antigen via MHC class II"/>
    <property type="evidence" value="ECO:0007669"/>
    <property type="project" value="UniProtKB-KW"/>
</dbReference>
<evidence type="ECO:0000256" key="4">
    <source>
        <dbReference type="ARBA" id="ARBA00022989"/>
    </source>
</evidence>
<evidence type="ECO:0000256" key="10">
    <source>
        <dbReference type="SAM" id="Phobius"/>
    </source>
</evidence>
<dbReference type="InterPro" id="IPR013783">
    <property type="entry name" value="Ig-like_fold"/>
</dbReference>
<dbReference type="InterPro" id="IPR036179">
    <property type="entry name" value="Ig-like_dom_sf"/>
</dbReference>
<accession>E6N1W9</accession>
<dbReference type="Gene3D" id="3.10.320.10">
    <property type="entry name" value="Class II Histocompatibility Antigen, M Beta Chain, Chain B, domain 1"/>
    <property type="match status" value="1"/>
</dbReference>
<evidence type="ECO:0000256" key="3">
    <source>
        <dbReference type="ARBA" id="ARBA00022859"/>
    </source>
</evidence>
<evidence type="ECO:0000256" key="5">
    <source>
        <dbReference type="ARBA" id="ARBA00023130"/>
    </source>
</evidence>
<dbReference type="InterPro" id="IPR011162">
    <property type="entry name" value="MHC_I/II-like_Ag-recog"/>
</dbReference>